<dbReference type="AlphaFoldDB" id="K5VK20"/>
<organism evidence="1 2">
    <name type="scientific">Agaricus bisporus var. burnettii (strain JB137-S8 / ATCC MYA-4627 / FGSC 10392)</name>
    <name type="common">White button mushroom</name>
    <dbReference type="NCBI Taxonomy" id="597362"/>
    <lineage>
        <taxon>Eukaryota</taxon>
        <taxon>Fungi</taxon>
        <taxon>Dikarya</taxon>
        <taxon>Basidiomycota</taxon>
        <taxon>Agaricomycotina</taxon>
        <taxon>Agaricomycetes</taxon>
        <taxon>Agaricomycetidae</taxon>
        <taxon>Agaricales</taxon>
        <taxon>Agaricineae</taxon>
        <taxon>Agaricaceae</taxon>
        <taxon>Agaricus</taxon>
    </lineage>
</organism>
<dbReference type="InParanoid" id="K5VK20"/>
<protein>
    <recommendedName>
        <fullName evidence="3">F-box domain-containing protein</fullName>
    </recommendedName>
</protein>
<accession>K5VK20</accession>
<proteinExistence type="predicted"/>
<dbReference type="KEGG" id="abp:AGABI1DRAFT95459"/>
<evidence type="ECO:0000313" key="1">
    <source>
        <dbReference type="EMBL" id="EKM74679.1"/>
    </source>
</evidence>
<dbReference type="RefSeq" id="XP_007334685.1">
    <property type="nucleotide sequence ID" value="XM_007334623.1"/>
</dbReference>
<gene>
    <name evidence="1" type="ORF">AGABI1DRAFT_95459</name>
</gene>
<name>K5VK20_AGABU</name>
<evidence type="ECO:0000313" key="2">
    <source>
        <dbReference type="Proteomes" id="UP000008493"/>
    </source>
</evidence>
<dbReference type="GeneID" id="18832646"/>
<keyword evidence="2" id="KW-1185">Reference proteome</keyword>
<dbReference type="Proteomes" id="UP000008493">
    <property type="component" value="Unassembled WGS sequence"/>
</dbReference>
<evidence type="ECO:0008006" key="3">
    <source>
        <dbReference type="Google" id="ProtNLM"/>
    </source>
</evidence>
<dbReference type="EMBL" id="JH971431">
    <property type="protein sequence ID" value="EKM74679.1"/>
    <property type="molecule type" value="Genomic_DNA"/>
</dbReference>
<dbReference type="HOGENOM" id="CLU_1337173_0_0_1"/>
<reference evidence="2" key="1">
    <citation type="journal article" date="2012" name="Proc. Natl. Acad. Sci. U.S.A.">
        <title>Genome sequence of the button mushroom Agaricus bisporus reveals mechanisms governing adaptation to a humic-rich ecological niche.</title>
        <authorList>
            <person name="Morin E."/>
            <person name="Kohler A."/>
            <person name="Baker A.R."/>
            <person name="Foulongne-Oriol M."/>
            <person name="Lombard V."/>
            <person name="Nagy L.G."/>
            <person name="Ohm R.A."/>
            <person name="Patyshakuliyeva A."/>
            <person name="Brun A."/>
            <person name="Aerts A.L."/>
            <person name="Bailey A.M."/>
            <person name="Billette C."/>
            <person name="Coutinho P.M."/>
            <person name="Deakin G."/>
            <person name="Doddapaneni H."/>
            <person name="Floudas D."/>
            <person name="Grimwood J."/>
            <person name="Hilden K."/>
            <person name="Kuees U."/>
            <person name="LaButti K.M."/>
            <person name="Lapidus A."/>
            <person name="Lindquist E.A."/>
            <person name="Lucas S.M."/>
            <person name="Murat C."/>
            <person name="Riley R.W."/>
            <person name="Salamov A.A."/>
            <person name="Schmutz J."/>
            <person name="Subramanian V."/>
            <person name="Woesten H.A.B."/>
            <person name="Xu J."/>
            <person name="Eastwood D.C."/>
            <person name="Foster G.D."/>
            <person name="Sonnenberg A.S."/>
            <person name="Cullen D."/>
            <person name="de Vries R.P."/>
            <person name="Lundell T."/>
            <person name="Hibbett D.S."/>
            <person name="Henrissat B."/>
            <person name="Burton K.S."/>
            <person name="Kerrigan R.W."/>
            <person name="Challen M.P."/>
            <person name="Grigoriev I.V."/>
            <person name="Martin F."/>
        </authorList>
    </citation>
    <scope>NUCLEOTIDE SEQUENCE [LARGE SCALE GENOMIC DNA]</scope>
    <source>
        <strain evidence="2">JB137-S8 / ATCC MYA-4627 / FGSC 10392</strain>
    </source>
</reference>
<sequence length="205" mass="23362">MAFASEIEDGAMGSGSMDMGKTAKALSDVQGKFIFHIIVDDEASSKGWTREFLTELLQLVQLRSKAILCWPLYDAKSGSKNGSRSSQSKGSGLMDMGKILVRRRLNYRHTAKMAQATDLPIELIDLILSFLPPNHAEQVEWRRRAAGIGREDRPEGWNLSDHRCRRCGRTTLAMWDYEEQKAWVIQRWGYWGPRHWAIAGFFVPM</sequence>